<evidence type="ECO:0000313" key="11">
    <source>
        <dbReference type="EMBL" id="GAA1697213.1"/>
    </source>
</evidence>
<dbReference type="Pfam" id="PF00072">
    <property type="entry name" value="Response_reg"/>
    <property type="match status" value="1"/>
</dbReference>
<dbReference type="CDD" id="cd00383">
    <property type="entry name" value="trans_reg_C"/>
    <property type="match status" value="1"/>
</dbReference>
<dbReference type="SUPFAM" id="SSF52172">
    <property type="entry name" value="CheY-like"/>
    <property type="match status" value="1"/>
</dbReference>
<comment type="subcellular location">
    <subcellularLocation>
        <location evidence="1">Cytoplasm</location>
    </subcellularLocation>
</comment>
<dbReference type="InterPro" id="IPR011006">
    <property type="entry name" value="CheY-like_superfamily"/>
</dbReference>
<evidence type="ECO:0000256" key="3">
    <source>
        <dbReference type="ARBA" id="ARBA00023012"/>
    </source>
</evidence>
<evidence type="ECO:0000256" key="5">
    <source>
        <dbReference type="ARBA" id="ARBA00023125"/>
    </source>
</evidence>
<dbReference type="EMBL" id="BAAALR010000047">
    <property type="protein sequence ID" value="GAA1697213.1"/>
    <property type="molecule type" value="Genomic_DNA"/>
</dbReference>
<feature type="modified residue" description="4-aspartylphosphate" evidence="7">
    <location>
        <position position="65"/>
    </location>
</feature>
<reference evidence="11 12" key="1">
    <citation type="journal article" date="2019" name="Int. J. Syst. Evol. Microbiol.">
        <title>The Global Catalogue of Microorganisms (GCM) 10K type strain sequencing project: providing services to taxonomists for standard genome sequencing and annotation.</title>
        <authorList>
            <consortium name="The Broad Institute Genomics Platform"/>
            <consortium name="The Broad Institute Genome Sequencing Center for Infectious Disease"/>
            <person name="Wu L."/>
            <person name="Ma J."/>
        </authorList>
    </citation>
    <scope>NUCLEOTIDE SEQUENCE [LARGE SCALE GENOMIC DNA]</scope>
    <source>
        <strain evidence="11 12">JCM 13244</strain>
    </source>
</reference>
<protein>
    <submittedName>
        <fullName evidence="11">Response regulator transcription factor</fullName>
    </submittedName>
</protein>
<keyword evidence="3" id="KW-0902">Two-component regulatory system</keyword>
<dbReference type="PROSITE" id="PS51755">
    <property type="entry name" value="OMPR_PHOB"/>
    <property type="match status" value="1"/>
</dbReference>
<dbReference type="SMART" id="SM00862">
    <property type="entry name" value="Trans_reg_C"/>
    <property type="match status" value="1"/>
</dbReference>
<evidence type="ECO:0000256" key="7">
    <source>
        <dbReference type="PROSITE-ProRule" id="PRU00169"/>
    </source>
</evidence>
<feature type="domain" description="OmpR/PhoB-type" evidence="10">
    <location>
        <begin position="137"/>
        <end position="230"/>
    </location>
</feature>
<dbReference type="PANTHER" id="PTHR48111:SF22">
    <property type="entry name" value="REGULATOR OF RPOS"/>
    <property type="match status" value="1"/>
</dbReference>
<dbReference type="InterPro" id="IPR039420">
    <property type="entry name" value="WalR-like"/>
</dbReference>
<dbReference type="InterPro" id="IPR016032">
    <property type="entry name" value="Sig_transdc_resp-reg_C-effctor"/>
</dbReference>
<keyword evidence="6" id="KW-0804">Transcription</keyword>
<dbReference type="Gene3D" id="3.40.50.2300">
    <property type="match status" value="1"/>
</dbReference>
<evidence type="ECO:0000256" key="6">
    <source>
        <dbReference type="ARBA" id="ARBA00023163"/>
    </source>
</evidence>
<name>A0ABN2I2J7_9ACTN</name>
<comment type="caution">
    <text evidence="11">The sequence shown here is derived from an EMBL/GenBank/DDBJ whole genome shotgun (WGS) entry which is preliminary data.</text>
</comment>
<dbReference type="InterPro" id="IPR001867">
    <property type="entry name" value="OmpR/PhoB-type_DNA-bd"/>
</dbReference>
<dbReference type="Proteomes" id="UP001499947">
    <property type="component" value="Unassembled WGS sequence"/>
</dbReference>
<sequence>MIYPADIDRSTANQTRLLLIEDDRETADMLAELFSSEGYDVEVAFDGHRGLHLGLSRRHQVMVVDRMLPGIEGLDLVKRLRRVGVTTRVLVLTALGELGERVAGLDSGADDYLVKPFEVDELLARVRALHRRDLSGAEILPLGDGELDLRRREVRLADGTGIELSLREFGLLHALAEGPKIVHDRSHLRERVFPDTSAESIVDTYVYYLRRKLGRDVVRTVRGRGYQMGTL</sequence>
<keyword evidence="5 8" id="KW-0238">DNA-binding</keyword>
<dbReference type="PROSITE" id="PS50110">
    <property type="entry name" value="RESPONSE_REGULATORY"/>
    <property type="match status" value="1"/>
</dbReference>
<dbReference type="Gene3D" id="6.10.250.690">
    <property type="match status" value="1"/>
</dbReference>
<keyword evidence="2 7" id="KW-0597">Phosphoprotein</keyword>
<dbReference type="InterPro" id="IPR001789">
    <property type="entry name" value="Sig_transdc_resp-reg_receiver"/>
</dbReference>
<accession>A0ABN2I2J7</accession>
<evidence type="ECO:0000313" key="12">
    <source>
        <dbReference type="Proteomes" id="UP001499947"/>
    </source>
</evidence>
<organism evidence="11 12">
    <name type="scientific">Streptomyces yatensis</name>
    <dbReference type="NCBI Taxonomy" id="155177"/>
    <lineage>
        <taxon>Bacteria</taxon>
        <taxon>Bacillati</taxon>
        <taxon>Actinomycetota</taxon>
        <taxon>Actinomycetes</taxon>
        <taxon>Kitasatosporales</taxon>
        <taxon>Streptomycetaceae</taxon>
        <taxon>Streptomyces</taxon>
        <taxon>Streptomyces violaceusniger group</taxon>
    </lineage>
</organism>
<feature type="DNA-binding region" description="OmpR/PhoB-type" evidence="8">
    <location>
        <begin position="137"/>
        <end position="230"/>
    </location>
</feature>
<gene>
    <name evidence="11" type="ORF">GCM10009680_41670</name>
</gene>
<evidence type="ECO:0000256" key="2">
    <source>
        <dbReference type="ARBA" id="ARBA00022553"/>
    </source>
</evidence>
<proteinExistence type="predicted"/>
<keyword evidence="12" id="KW-1185">Reference proteome</keyword>
<feature type="domain" description="Response regulatory" evidence="9">
    <location>
        <begin position="16"/>
        <end position="130"/>
    </location>
</feature>
<dbReference type="Gene3D" id="1.10.10.10">
    <property type="entry name" value="Winged helix-like DNA-binding domain superfamily/Winged helix DNA-binding domain"/>
    <property type="match status" value="1"/>
</dbReference>
<evidence type="ECO:0000256" key="4">
    <source>
        <dbReference type="ARBA" id="ARBA00023015"/>
    </source>
</evidence>
<evidence type="ECO:0000256" key="1">
    <source>
        <dbReference type="ARBA" id="ARBA00004496"/>
    </source>
</evidence>
<evidence type="ECO:0000259" key="9">
    <source>
        <dbReference type="PROSITE" id="PS50110"/>
    </source>
</evidence>
<dbReference type="RefSeq" id="WP_211121507.1">
    <property type="nucleotide sequence ID" value="NZ_BAAALR010000047.1"/>
</dbReference>
<evidence type="ECO:0000259" key="10">
    <source>
        <dbReference type="PROSITE" id="PS51755"/>
    </source>
</evidence>
<dbReference type="Pfam" id="PF00486">
    <property type="entry name" value="Trans_reg_C"/>
    <property type="match status" value="1"/>
</dbReference>
<dbReference type="SMART" id="SM00448">
    <property type="entry name" value="REC"/>
    <property type="match status" value="1"/>
</dbReference>
<dbReference type="InterPro" id="IPR036388">
    <property type="entry name" value="WH-like_DNA-bd_sf"/>
</dbReference>
<dbReference type="PANTHER" id="PTHR48111">
    <property type="entry name" value="REGULATOR OF RPOS"/>
    <property type="match status" value="1"/>
</dbReference>
<evidence type="ECO:0000256" key="8">
    <source>
        <dbReference type="PROSITE-ProRule" id="PRU01091"/>
    </source>
</evidence>
<dbReference type="SUPFAM" id="SSF46894">
    <property type="entry name" value="C-terminal effector domain of the bipartite response regulators"/>
    <property type="match status" value="1"/>
</dbReference>
<keyword evidence="4" id="KW-0805">Transcription regulation</keyword>